<sequence length="207" mass="22451">MSSSPLVMALAKRLQAAGYDDVSTPFKVASVNFEFTWVLRGRAGRALDLIIVVDTMTGGAGETDFAIVRRRIEALSRALDISGSRFVLTVVLAGAAASSEIEGLAETCRVLLVEPIEVELDGTPTNKRAARQLDDRIRVLLPLEIPPREEGQGGEQTAEETLQRQLPATLDQAFLKVLLDASREGETVVERELGKFLDAQMKTGNSL</sequence>
<evidence type="ECO:0000313" key="2">
    <source>
        <dbReference type="Proteomes" id="UP000291866"/>
    </source>
</evidence>
<dbReference type="AlphaFoldDB" id="A0A8G2IR29"/>
<dbReference type="EMBL" id="SJLU01000039">
    <property type="protein sequence ID" value="TBX84879.1"/>
    <property type="molecule type" value="Genomic_DNA"/>
</dbReference>
<dbReference type="Proteomes" id="UP000291866">
    <property type="component" value="Unassembled WGS sequence"/>
</dbReference>
<proteinExistence type="predicted"/>
<evidence type="ECO:0000313" key="1">
    <source>
        <dbReference type="EMBL" id="TBX84879.1"/>
    </source>
</evidence>
<comment type="caution">
    <text evidence="1">The sequence shown here is derived from an EMBL/GenBank/DDBJ whole genome shotgun (WGS) entry which is preliminary data.</text>
</comment>
<dbReference type="RefSeq" id="WP_131603542.1">
    <property type="nucleotide sequence ID" value="NZ_SJLU01000039.1"/>
</dbReference>
<name>A0A8G2IR29_RHILV</name>
<reference evidence="1 2" key="1">
    <citation type="submission" date="2019-02" db="EMBL/GenBank/DDBJ databases">
        <title>The competitiveness to form nodules shapes the capacities of Rhizobium leguminosarum sv viciae communities to promote symbiosis with specific hosts.</title>
        <authorList>
            <person name="Boivin S."/>
            <person name="Lepetit M."/>
        </authorList>
    </citation>
    <scope>NUCLEOTIDE SEQUENCE [LARGE SCALE GENOMIC DNA]</scope>
    <source>
        <strain evidence="1 2">SPF4F3</strain>
    </source>
</reference>
<gene>
    <name evidence="1" type="ORF">E0H31_36130</name>
</gene>
<accession>A0A8G2IR29</accession>
<organism evidence="1 2">
    <name type="scientific">Rhizobium leguminosarum bv. viciae</name>
    <dbReference type="NCBI Taxonomy" id="387"/>
    <lineage>
        <taxon>Bacteria</taxon>
        <taxon>Pseudomonadati</taxon>
        <taxon>Pseudomonadota</taxon>
        <taxon>Alphaproteobacteria</taxon>
        <taxon>Hyphomicrobiales</taxon>
        <taxon>Rhizobiaceae</taxon>
        <taxon>Rhizobium/Agrobacterium group</taxon>
        <taxon>Rhizobium</taxon>
    </lineage>
</organism>
<protein>
    <submittedName>
        <fullName evidence="1">Uncharacterized protein</fullName>
    </submittedName>
</protein>